<comment type="caution">
    <text evidence="1">The sequence shown here is derived from an EMBL/GenBank/DDBJ whole genome shotgun (WGS) entry which is preliminary data.</text>
</comment>
<evidence type="ECO:0000313" key="1">
    <source>
        <dbReference type="EMBL" id="KAA0183882.1"/>
    </source>
</evidence>
<evidence type="ECO:0000313" key="2">
    <source>
        <dbReference type="Proteomes" id="UP000728185"/>
    </source>
</evidence>
<reference evidence="1" key="1">
    <citation type="submission" date="2019-05" db="EMBL/GenBank/DDBJ databases">
        <title>Annotation for the trematode Fasciolopsis buski.</title>
        <authorList>
            <person name="Choi Y.-J."/>
        </authorList>
    </citation>
    <scope>NUCLEOTIDE SEQUENCE</scope>
    <source>
        <strain evidence="1">HT</strain>
        <tissue evidence="1">Whole worm</tissue>
    </source>
</reference>
<proteinExistence type="predicted"/>
<gene>
    <name evidence="1" type="ORF">FBUS_11520</name>
</gene>
<protein>
    <submittedName>
        <fullName evidence="1">Ras GTPase-activating protein 1</fullName>
    </submittedName>
</protein>
<dbReference type="OrthoDB" id="6233530at2759"/>
<name>A0A8E0VEV6_9TREM</name>
<organism evidence="1 2">
    <name type="scientific">Fasciolopsis buskii</name>
    <dbReference type="NCBI Taxonomy" id="27845"/>
    <lineage>
        <taxon>Eukaryota</taxon>
        <taxon>Metazoa</taxon>
        <taxon>Spiralia</taxon>
        <taxon>Lophotrochozoa</taxon>
        <taxon>Platyhelminthes</taxon>
        <taxon>Trematoda</taxon>
        <taxon>Digenea</taxon>
        <taxon>Plagiorchiida</taxon>
        <taxon>Echinostomata</taxon>
        <taxon>Echinostomatoidea</taxon>
        <taxon>Fasciolidae</taxon>
        <taxon>Fasciolopsis</taxon>
    </lineage>
</organism>
<dbReference type="AlphaFoldDB" id="A0A8E0VEV6"/>
<dbReference type="Gene3D" id="1.10.506.10">
    <property type="entry name" value="GTPase Activation - p120gap, domain 1"/>
    <property type="match status" value="1"/>
</dbReference>
<accession>A0A8E0VEV6</accession>
<dbReference type="Proteomes" id="UP000728185">
    <property type="component" value="Unassembled WGS sequence"/>
</dbReference>
<keyword evidence="2" id="KW-1185">Reference proteome</keyword>
<dbReference type="EMBL" id="LUCM01011506">
    <property type="protein sequence ID" value="KAA0183882.1"/>
    <property type="molecule type" value="Genomic_DNA"/>
</dbReference>
<dbReference type="InterPro" id="IPR008936">
    <property type="entry name" value="Rho_GTPase_activation_prot"/>
</dbReference>
<dbReference type="SUPFAM" id="SSF48350">
    <property type="entry name" value="GTPase activation domain, GAP"/>
    <property type="match status" value="1"/>
</dbReference>
<sequence>MCPPRHGSSTICAVRDRSSAQATISYKELHVLPFCHYEHFRRVLQGCLDSELAPLCIHVWKNLPTDVSKSNFVSSLLLVTTELKCHLPLIVNLLKSDITTEQPNNSFRGNSLGSQMLDMYSNSICSAWRNQCFKRVRDEAFNGPGVSNLCTSLSNLSQCHTGVSCSSNLRAASGVSGIGACSGSSNVSTNSAGQRTTGINGTSRPYSLSSGSRLITSTESSAGVGKLLVVYSERHFHLCVRACVRSFVRSFARSLVPSFDS</sequence>